<name>A0A6P1NDX1_9PROT</name>
<evidence type="ECO:0000256" key="2">
    <source>
        <dbReference type="ARBA" id="ARBA00005528"/>
    </source>
</evidence>
<dbReference type="SUPFAM" id="SSF75217">
    <property type="entry name" value="alpha/beta knot"/>
    <property type="match status" value="1"/>
</dbReference>
<dbReference type="InterPro" id="IPR015947">
    <property type="entry name" value="PUA-like_sf"/>
</dbReference>
<comment type="subcellular location">
    <subcellularLocation>
        <location evidence="1 12">Cytoplasm</location>
    </subcellularLocation>
</comment>
<dbReference type="PANTHER" id="PTHR30027">
    <property type="entry name" value="RIBOSOMAL RNA SMALL SUBUNIT METHYLTRANSFERASE E"/>
    <property type="match status" value="1"/>
</dbReference>
<dbReference type="Proteomes" id="UP000463975">
    <property type="component" value="Chromosome"/>
</dbReference>
<dbReference type="EC" id="2.1.1.193" evidence="3 12"/>
<dbReference type="GO" id="GO:0005737">
    <property type="term" value="C:cytoplasm"/>
    <property type="evidence" value="ECO:0007669"/>
    <property type="project" value="UniProtKB-SubCell"/>
</dbReference>
<evidence type="ECO:0000256" key="11">
    <source>
        <dbReference type="ARBA" id="ARBA00047944"/>
    </source>
</evidence>
<dbReference type="Gene3D" id="2.40.240.20">
    <property type="entry name" value="Hypothetical PUA domain-like, domain 1"/>
    <property type="match status" value="1"/>
</dbReference>
<dbReference type="GO" id="GO:0070042">
    <property type="term" value="F:rRNA (uridine-N3-)-methyltransferase activity"/>
    <property type="evidence" value="ECO:0007669"/>
    <property type="project" value="TreeGrafter"/>
</dbReference>
<comment type="function">
    <text evidence="10 12">Specifically methylates the N3 position of the uracil ring of uridine 1498 (m3U1498) in 16S rRNA. Acts on the fully assembled 30S ribosomal subunit.</text>
</comment>
<keyword evidence="8 12" id="KW-0808">Transferase</keyword>
<dbReference type="Pfam" id="PF20260">
    <property type="entry name" value="PUA_4"/>
    <property type="match status" value="1"/>
</dbReference>
<dbReference type="SUPFAM" id="SSF88697">
    <property type="entry name" value="PUA domain-like"/>
    <property type="match status" value="1"/>
</dbReference>
<dbReference type="KEGG" id="bomb:GT348_04635"/>
<dbReference type="PANTHER" id="PTHR30027:SF3">
    <property type="entry name" value="16S RRNA (URACIL(1498)-N(3))-METHYLTRANSFERASE"/>
    <property type="match status" value="1"/>
</dbReference>
<proteinExistence type="inferred from homology"/>
<evidence type="ECO:0000256" key="1">
    <source>
        <dbReference type="ARBA" id="ARBA00004496"/>
    </source>
</evidence>
<evidence type="ECO:0000256" key="12">
    <source>
        <dbReference type="PIRNR" id="PIRNR015601"/>
    </source>
</evidence>
<evidence type="ECO:0000259" key="13">
    <source>
        <dbReference type="Pfam" id="PF04452"/>
    </source>
</evidence>
<dbReference type="PIRSF" id="PIRSF015601">
    <property type="entry name" value="MTase_slr0722"/>
    <property type="match status" value="1"/>
</dbReference>
<dbReference type="GO" id="GO:0070475">
    <property type="term" value="P:rRNA base methylation"/>
    <property type="evidence" value="ECO:0007669"/>
    <property type="project" value="TreeGrafter"/>
</dbReference>
<keyword evidence="7 12" id="KW-0489">Methyltransferase</keyword>
<evidence type="ECO:0000256" key="7">
    <source>
        <dbReference type="ARBA" id="ARBA00022603"/>
    </source>
</evidence>
<comment type="catalytic activity">
    <reaction evidence="11 12">
        <text>uridine(1498) in 16S rRNA + S-adenosyl-L-methionine = N(3)-methyluridine(1498) in 16S rRNA + S-adenosyl-L-homocysteine + H(+)</text>
        <dbReference type="Rhea" id="RHEA:42920"/>
        <dbReference type="Rhea" id="RHEA-COMP:10283"/>
        <dbReference type="Rhea" id="RHEA-COMP:10284"/>
        <dbReference type="ChEBI" id="CHEBI:15378"/>
        <dbReference type="ChEBI" id="CHEBI:57856"/>
        <dbReference type="ChEBI" id="CHEBI:59789"/>
        <dbReference type="ChEBI" id="CHEBI:65315"/>
        <dbReference type="ChEBI" id="CHEBI:74502"/>
        <dbReference type="EC" id="2.1.1.193"/>
    </reaction>
</comment>
<keyword evidence="16" id="KW-1185">Reference proteome</keyword>
<dbReference type="EMBL" id="CP047652">
    <property type="protein sequence ID" value="QHI95643.1"/>
    <property type="molecule type" value="Genomic_DNA"/>
</dbReference>
<gene>
    <name evidence="15" type="ORF">GT348_04635</name>
</gene>
<evidence type="ECO:0000313" key="15">
    <source>
        <dbReference type="EMBL" id="QHI95643.1"/>
    </source>
</evidence>
<dbReference type="InterPro" id="IPR046886">
    <property type="entry name" value="RsmE_MTase_dom"/>
</dbReference>
<evidence type="ECO:0000256" key="3">
    <source>
        <dbReference type="ARBA" id="ARBA00012328"/>
    </source>
</evidence>
<evidence type="ECO:0000256" key="9">
    <source>
        <dbReference type="ARBA" id="ARBA00022691"/>
    </source>
</evidence>
<sequence>MSYPRYAKIMNHTDPRLYILTDNMPFQKGAEISLSPQQAHYIGNVMRRKPGQNLRVFDGVNGEWLAKIEFVKRSQAVISLSHSLRPQLKTQGLELIFSLLKRDATELVIRMGTELGVTCFRPVISARTNNHKINSDRLMLIAQEASEQCERLDIPNIRPLEPLADLLVHWPSEKNLAVALERQSCEPVVKNIAGLIIGPEGGFSPQEIDSFNKHKAIKGFSLGPRILRAETAVCAGLSILNTQYSSCAL</sequence>
<evidence type="ECO:0000259" key="14">
    <source>
        <dbReference type="Pfam" id="PF20260"/>
    </source>
</evidence>
<accession>A0A6P1NDX1</accession>
<dbReference type="NCBIfam" id="TIGR00046">
    <property type="entry name" value="RsmE family RNA methyltransferase"/>
    <property type="match status" value="1"/>
</dbReference>
<dbReference type="CDD" id="cd18084">
    <property type="entry name" value="RsmE-like"/>
    <property type="match status" value="1"/>
</dbReference>
<evidence type="ECO:0000256" key="8">
    <source>
        <dbReference type="ARBA" id="ARBA00022679"/>
    </source>
</evidence>
<dbReference type="InterPro" id="IPR046887">
    <property type="entry name" value="RsmE_PUA-like"/>
</dbReference>
<dbReference type="InterPro" id="IPR029028">
    <property type="entry name" value="Alpha/beta_knot_MTases"/>
</dbReference>
<evidence type="ECO:0000256" key="6">
    <source>
        <dbReference type="ARBA" id="ARBA00022552"/>
    </source>
</evidence>
<organism evidence="15 16">
    <name type="scientific">Aristophania vespae</name>
    <dbReference type="NCBI Taxonomy" id="2697033"/>
    <lineage>
        <taxon>Bacteria</taxon>
        <taxon>Pseudomonadati</taxon>
        <taxon>Pseudomonadota</taxon>
        <taxon>Alphaproteobacteria</taxon>
        <taxon>Acetobacterales</taxon>
        <taxon>Acetobacteraceae</taxon>
        <taxon>Aristophania</taxon>
    </lineage>
</organism>
<keyword evidence="5 12" id="KW-0963">Cytoplasm</keyword>
<evidence type="ECO:0000256" key="5">
    <source>
        <dbReference type="ARBA" id="ARBA00022490"/>
    </source>
</evidence>
<dbReference type="InterPro" id="IPR029026">
    <property type="entry name" value="tRNA_m1G_MTases_N"/>
</dbReference>
<feature type="domain" description="Ribosomal RNA small subunit methyltransferase E PUA-like" evidence="14">
    <location>
        <begin position="36"/>
        <end position="79"/>
    </location>
</feature>
<comment type="similarity">
    <text evidence="2 12">Belongs to the RNA methyltransferase RsmE family.</text>
</comment>
<feature type="domain" description="Ribosomal RNA small subunit methyltransferase E methyltransferase" evidence="13">
    <location>
        <begin position="93"/>
        <end position="240"/>
    </location>
</feature>
<dbReference type="NCBIfam" id="NF008694">
    <property type="entry name" value="PRK11713.3-2"/>
    <property type="match status" value="1"/>
</dbReference>
<dbReference type="RefSeq" id="WP_160618719.1">
    <property type="nucleotide sequence ID" value="NZ_CP047652.1"/>
</dbReference>
<keyword evidence="6 12" id="KW-0698">rRNA processing</keyword>
<evidence type="ECO:0000313" key="16">
    <source>
        <dbReference type="Proteomes" id="UP000463975"/>
    </source>
</evidence>
<protein>
    <recommendedName>
        <fullName evidence="4 12">Ribosomal RNA small subunit methyltransferase E</fullName>
        <ecNumber evidence="3 12">2.1.1.193</ecNumber>
    </recommendedName>
</protein>
<dbReference type="AlphaFoldDB" id="A0A6P1NDX1"/>
<reference evidence="15 16" key="1">
    <citation type="submission" date="2020-01" db="EMBL/GenBank/DDBJ databases">
        <title>Genome sequencing of strain KACC 21507.</title>
        <authorList>
            <person name="Heo J."/>
            <person name="Kim S.-J."/>
            <person name="Kim J.-S."/>
            <person name="Hong S.-B."/>
            <person name="Kwon S.-W."/>
        </authorList>
    </citation>
    <scope>NUCLEOTIDE SEQUENCE [LARGE SCALE GENOMIC DNA]</scope>
    <source>
        <strain evidence="15 16">KACC 21507</strain>
    </source>
</reference>
<evidence type="ECO:0000256" key="4">
    <source>
        <dbReference type="ARBA" id="ARBA00013673"/>
    </source>
</evidence>
<dbReference type="Pfam" id="PF04452">
    <property type="entry name" value="Methyltrans_RNA"/>
    <property type="match status" value="1"/>
</dbReference>
<dbReference type="Gene3D" id="3.40.1280.10">
    <property type="match status" value="1"/>
</dbReference>
<dbReference type="InterPro" id="IPR006700">
    <property type="entry name" value="RsmE"/>
</dbReference>
<evidence type="ECO:0000256" key="10">
    <source>
        <dbReference type="ARBA" id="ARBA00025699"/>
    </source>
</evidence>
<keyword evidence="9 12" id="KW-0949">S-adenosyl-L-methionine</keyword>